<evidence type="ECO:0000256" key="3">
    <source>
        <dbReference type="ARBA" id="ARBA00006365"/>
    </source>
</evidence>
<organism evidence="8 9">
    <name type="scientific">Arachis hypogaea</name>
    <name type="common">Peanut</name>
    <dbReference type="NCBI Taxonomy" id="3818"/>
    <lineage>
        <taxon>Eukaryota</taxon>
        <taxon>Viridiplantae</taxon>
        <taxon>Streptophyta</taxon>
        <taxon>Embryophyta</taxon>
        <taxon>Tracheophyta</taxon>
        <taxon>Spermatophyta</taxon>
        <taxon>Magnoliopsida</taxon>
        <taxon>eudicotyledons</taxon>
        <taxon>Gunneridae</taxon>
        <taxon>Pentapetalae</taxon>
        <taxon>rosids</taxon>
        <taxon>fabids</taxon>
        <taxon>Fabales</taxon>
        <taxon>Fabaceae</taxon>
        <taxon>Papilionoideae</taxon>
        <taxon>50 kb inversion clade</taxon>
        <taxon>dalbergioids sensu lato</taxon>
        <taxon>Dalbergieae</taxon>
        <taxon>Pterocarpus clade</taxon>
        <taxon>Arachis</taxon>
    </lineage>
</organism>
<dbReference type="InterPro" id="IPR041891">
    <property type="entry name" value="Alpha_CA_prokaryot-like"/>
</dbReference>
<proteinExistence type="inferred from homology"/>
<dbReference type="GO" id="GO:0004089">
    <property type="term" value="F:carbonate dehydratase activity"/>
    <property type="evidence" value="ECO:0007669"/>
    <property type="project" value="UniProtKB-EC"/>
</dbReference>
<evidence type="ECO:0000313" key="8">
    <source>
        <dbReference type="EMBL" id="RYR23300.1"/>
    </source>
</evidence>
<keyword evidence="6" id="KW-0732">Signal</keyword>
<comment type="function">
    <text evidence="1">Reversible hydration of carbon dioxide.</text>
</comment>
<evidence type="ECO:0000259" key="7">
    <source>
        <dbReference type="PROSITE" id="PS51144"/>
    </source>
</evidence>
<evidence type="ECO:0000313" key="9">
    <source>
        <dbReference type="Proteomes" id="UP000289738"/>
    </source>
</evidence>
<feature type="signal peptide" evidence="6">
    <location>
        <begin position="1"/>
        <end position="26"/>
    </location>
</feature>
<comment type="catalytic activity">
    <reaction evidence="4">
        <text>hydrogencarbonate + H(+) = CO2 + H2O</text>
        <dbReference type="Rhea" id="RHEA:10748"/>
        <dbReference type="ChEBI" id="CHEBI:15377"/>
        <dbReference type="ChEBI" id="CHEBI:15378"/>
        <dbReference type="ChEBI" id="CHEBI:16526"/>
        <dbReference type="ChEBI" id="CHEBI:17544"/>
        <dbReference type="EC" id="4.2.1.1"/>
    </reaction>
</comment>
<sequence>MYTFSAKVFICSLFAAFVLLSSPARSQEVEDESEFNYDDEDSDRGPSHWGDIKAEWRMCKTGRMQSPIDLNYRSLQLARIGPFNLNYYSSNAILKNRGHDIELEILDPTSSLQINGSRYILKQLHWHSPSEHIIDGRRLDLEVHLVHQTPTTNQIAVIGILYRIGLRSDPLLSLLEGDLKALSGSSVGANRSVSVFDPREVDMDSNLYYRYMGSLTTPPCTENVTWTVLTRIKSVRREQINLFRDAVHDDIKGPSHWGNIKPEWRTCKTGRMQSPIDLNKKRLQLAKLGPLNLNYNPSNATLKKNIYEIELLFLDPTSSLTINGTQVHLVHVNQTPTANLTAVIGILFKIGSRTDPLLLEEDLKALSGLSVGANRSVGVFDPSVINIERDLYYRYMGSLTTPPCTENVTWTVLKRVRIVREDQIKLLRKAVADASDGNARPIQPTNNRKVQLNKEYN</sequence>
<dbReference type="Pfam" id="PF00194">
    <property type="entry name" value="Carb_anhydrase"/>
    <property type="match status" value="2"/>
</dbReference>
<name>A0A445AA31_ARAHY</name>
<dbReference type="PANTHER" id="PTHR18952:SF208">
    <property type="entry name" value="CARBONIC ANHYDRASE XA-RELATED"/>
    <property type="match status" value="1"/>
</dbReference>
<dbReference type="GO" id="GO:0009570">
    <property type="term" value="C:chloroplast stroma"/>
    <property type="evidence" value="ECO:0007669"/>
    <property type="project" value="UniProtKB-SubCell"/>
</dbReference>
<dbReference type="AlphaFoldDB" id="A0A445AA31"/>
<accession>A0A445AA31</accession>
<dbReference type="PANTHER" id="PTHR18952">
    <property type="entry name" value="CARBONIC ANHYDRASE"/>
    <property type="match status" value="1"/>
</dbReference>
<dbReference type="Gene3D" id="3.10.200.10">
    <property type="entry name" value="Alpha carbonic anhydrase"/>
    <property type="match status" value="3"/>
</dbReference>
<dbReference type="EMBL" id="SDMP01000013">
    <property type="protein sequence ID" value="RYR23300.1"/>
    <property type="molecule type" value="Genomic_DNA"/>
</dbReference>
<dbReference type="InterPro" id="IPR023561">
    <property type="entry name" value="Carbonic_anhydrase_a-class"/>
</dbReference>
<comment type="subcellular location">
    <subcellularLocation>
        <location evidence="2">Plastid</location>
        <location evidence="2">Chloroplast stroma</location>
    </subcellularLocation>
</comment>
<dbReference type="CDD" id="cd03124">
    <property type="entry name" value="alpha_CA_prokaryotic_like"/>
    <property type="match status" value="2"/>
</dbReference>
<gene>
    <name evidence="8" type="ORF">Ahy_B03g068541</name>
</gene>
<feature type="region of interest" description="Disordered" evidence="5">
    <location>
        <begin position="436"/>
        <end position="457"/>
    </location>
</feature>
<dbReference type="InterPro" id="IPR001148">
    <property type="entry name" value="CA_dom"/>
</dbReference>
<evidence type="ECO:0000256" key="1">
    <source>
        <dbReference type="ARBA" id="ARBA00002904"/>
    </source>
</evidence>
<comment type="similarity">
    <text evidence="3">Belongs to the alpha-class carbonic anhydrase family.</text>
</comment>
<feature type="chain" id="PRO_5019154370" description="Alpha-carbonic anhydrase domain-containing protein" evidence="6">
    <location>
        <begin position="27"/>
        <end position="457"/>
    </location>
</feature>
<reference evidence="8 9" key="1">
    <citation type="submission" date="2019-01" db="EMBL/GenBank/DDBJ databases">
        <title>Sequencing of cultivated peanut Arachis hypogaea provides insights into genome evolution and oil improvement.</title>
        <authorList>
            <person name="Chen X."/>
        </authorList>
    </citation>
    <scope>NUCLEOTIDE SEQUENCE [LARGE SCALE GENOMIC DNA]</scope>
    <source>
        <strain evidence="9">cv. Fuhuasheng</strain>
        <tissue evidence="8">Leaves</tissue>
    </source>
</reference>
<dbReference type="InterPro" id="IPR036398">
    <property type="entry name" value="CA_dom_sf"/>
</dbReference>
<dbReference type="SMART" id="SM01057">
    <property type="entry name" value="Carb_anhydrase"/>
    <property type="match status" value="2"/>
</dbReference>
<dbReference type="GO" id="GO:0006730">
    <property type="term" value="P:one-carbon metabolic process"/>
    <property type="evidence" value="ECO:0007669"/>
    <property type="project" value="TreeGrafter"/>
</dbReference>
<comment type="caution">
    <text evidence="8">The sequence shown here is derived from an EMBL/GenBank/DDBJ whole genome shotgun (WGS) entry which is preliminary data.</text>
</comment>
<feature type="domain" description="Alpha-carbonic anhydrase" evidence="7">
    <location>
        <begin position="33"/>
        <end position="454"/>
    </location>
</feature>
<dbReference type="GO" id="GO:0008270">
    <property type="term" value="F:zinc ion binding"/>
    <property type="evidence" value="ECO:0007669"/>
    <property type="project" value="InterPro"/>
</dbReference>
<dbReference type="STRING" id="3818.A0A445AA31"/>
<keyword evidence="9" id="KW-1185">Reference proteome</keyword>
<evidence type="ECO:0000256" key="5">
    <source>
        <dbReference type="SAM" id="MobiDB-lite"/>
    </source>
</evidence>
<evidence type="ECO:0000256" key="6">
    <source>
        <dbReference type="SAM" id="SignalP"/>
    </source>
</evidence>
<evidence type="ECO:0000256" key="4">
    <source>
        <dbReference type="ARBA" id="ARBA00048348"/>
    </source>
</evidence>
<dbReference type="PROSITE" id="PS51144">
    <property type="entry name" value="ALPHA_CA_2"/>
    <property type="match status" value="1"/>
</dbReference>
<protein>
    <recommendedName>
        <fullName evidence="7">Alpha-carbonic anhydrase domain-containing protein</fullName>
    </recommendedName>
</protein>
<dbReference type="Proteomes" id="UP000289738">
    <property type="component" value="Chromosome B03"/>
</dbReference>
<evidence type="ECO:0000256" key="2">
    <source>
        <dbReference type="ARBA" id="ARBA00004470"/>
    </source>
</evidence>
<dbReference type="SUPFAM" id="SSF51069">
    <property type="entry name" value="Carbonic anhydrase"/>
    <property type="match status" value="2"/>
</dbReference>